<feature type="transmembrane region" description="Helical" evidence="1">
    <location>
        <begin position="6"/>
        <end position="29"/>
    </location>
</feature>
<sequence>MIALGKFWGIVCIVLSCICFLKFIVHIFYHNFIRGLSKRGNRKLIDNTKKLMKILEKNHGLCGIGAFLALVVHITIMYNNIGFSFSGFLVALALLFAIFIGIVNKFMYKNRTGKFTQYHVIGALAAILLILLHINLN</sequence>
<keyword evidence="1" id="KW-0812">Transmembrane</keyword>
<reference evidence="2" key="1">
    <citation type="submission" date="2019-08" db="EMBL/GenBank/DDBJ databases">
        <authorList>
            <person name="Kucharzyk K."/>
            <person name="Murdoch R.W."/>
            <person name="Higgins S."/>
            <person name="Loffler F."/>
        </authorList>
    </citation>
    <scope>NUCLEOTIDE SEQUENCE</scope>
</reference>
<dbReference type="PROSITE" id="PS51257">
    <property type="entry name" value="PROKAR_LIPOPROTEIN"/>
    <property type="match status" value="1"/>
</dbReference>
<feature type="transmembrane region" description="Helical" evidence="1">
    <location>
        <begin position="84"/>
        <end position="103"/>
    </location>
</feature>
<gene>
    <name evidence="2" type="ORF">SDC9_118846</name>
</gene>
<dbReference type="EMBL" id="VSSQ01024388">
    <property type="protein sequence ID" value="MPM71875.1"/>
    <property type="molecule type" value="Genomic_DNA"/>
</dbReference>
<evidence type="ECO:0000313" key="2">
    <source>
        <dbReference type="EMBL" id="MPM71875.1"/>
    </source>
</evidence>
<name>A0A645C2W6_9ZZZZ</name>
<keyword evidence="1" id="KW-0472">Membrane</keyword>
<keyword evidence="1" id="KW-1133">Transmembrane helix</keyword>
<proteinExistence type="predicted"/>
<evidence type="ECO:0000256" key="1">
    <source>
        <dbReference type="SAM" id="Phobius"/>
    </source>
</evidence>
<feature type="transmembrane region" description="Helical" evidence="1">
    <location>
        <begin position="115"/>
        <end position="134"/>
    </location>
</feature>
<organism evidence="2">
    <name type="scientific">bioreactor metagenome</name>
    <dbReference type="NCBI Taxonomy" id="1076179"/>
    <lineage>
        <taxon>unclassified sequences</taxon>
        <taxon>metagenomes</taxon>
        <taxon>ecological metagenomes</taxon>
    </lineage>
</organism>
<comment type="caution">
    <text evidence="2">The sequence shown here is derived from an EMBL/GenBank/DDBJ whole genome shotgun (WGS) entry which is preliminary data.</text>
</comment>
<protein>
    <submittedName>
        <fullName evidence="2">Uncharacterized protein</fullName>
    </submittedName>
</protein>
<feature type="transmembrane region" description="Helical" evidence="1">
    <location>
        <begin position="59"/>
        <end position="78"/>
    </location>
</feature>
<dbReference type="AlphaFoldDB" id="A0A645C2W6"/>
<accession>A0A645C2W6</accession>